<dbReference type="GeneID" id="4317958"/>
<dbReference type="HOGENOM" id="CLU_1396028_0_0_1"/>
<dbReference type="RefSeq" id="XP_001212708.1">
    <property type="nucleotide sequence ID" value="XM_001212708.1"/>
</dbReference>
<keyword evidence="1" id="KW-0472">Membrane</keyword>
<feature type="transmembrane region" description="Helical" evidence="1">
    <location>
        <begin position="69"/>
        <end position="87"/>
    </location>
</feature>
<dbReference type="AlphaFoldDB" id="Q0CS04"/>
<dbReference type="VEuPathDB" id="FungiDB:ATEG_03530"/>
<dbReference type="OrthoDB" id="4507588at2759"/>
<evidence type="ECO:0000256" key="1">
    <source>
        <dbReference type="SAM" id="Phobius"/>
    </source>
</evidence>
<feature type="transmembrane region" description="Helical" evidence="1">
    <location>
        <begin position="99"/>
        <end position="121"/>
    </location>
</feature>
<reference evidence="3" key="1">
    <citation type="submission" date="2005-09" db="EMBL/GenBank/DDBJ databases">
        <title>Annotation of the Aspergillus terreus NIH2624 genome.</title>
        <authorList>
            <person name="Birren B.W."/>
            <person name="Lander E.S."/>
            <person name="Galagan J.E."/>
            <person name="Nusbaum C."/>
            <person name="Devon K."/>
            <person name="Henn M."/>
            <person name="Ma L.-J."/>
            <person name="Jaffe D.B."/>
            <person name="Butler J."/>
            <person name="Alvarez P."/>
            <person name="Gnerre S."/>
            <person name="Grabherr M."/>
            <person name="Kleber M."/>
            <person name="Mauceli E.W."/>
            <person name="Brockman W."/>
            <person name="Rounsley S."/>
            <person name="Young S.K."/>
            <person name="LaButti K."/>
            <person name="Pushparaj V."/>
            <person name="DeCaprio D."/>
            <person name="Crawford M."/>
            <person name="Koehrsen M."/>
            <person name="Engels R."/>
            <person name="Montgomery P."/>
            <person name="Pearson M."/>
            <person name="Howarth C."/>
            <person name="Larson L."/>
            <person name="Luoma S."/>
            <person name="White J."/>
            <person name="Alvarado L."/>
            <person name="Kodira C.D."/>
            <person name="Zeng Q."/>
            <person name="Oleary S."/>
            <person name="Yandava C."/>
            <person name="Denning D.W."/>
            <person name="Nierman W.C."/>
            <person name="Milne T."/>
            <person name="Madden K."/>
        </authorList>
    </citation>
    <scope>NUCLEOTIDE SEQUENCE [LARGE SCALE GENOMIC DNA]</scope>
    <source>
        <strain evidence="3">NIH 2624 / FGSC A1156</strain>
    </source>
</reference>
<feature type="transmembrane region" description="Helical" evidence="1">
    <location>
        <begin position="29"/>
        <end position="49"/>
    </location>
</feature>
<keyword evidence="1" id="KW-1133">Transmembrane helix</keyword>
<dbReference type="Proteomes" id="UP000007963">
    <property type="component" value="Unassembled WGS sequence"/>
</dbReference>
<protein>
    <submittedName>
        <fullName evidence="2">Uncharacterized protein</fullName>
    </submittedName>
</protein>
<organism evidence="2 3">
    <name type="scientific">Aspergillus terreus (strain NIH 2624 / FGSC A1156)</name>
    <dbReference type="NCBI Taxonomy" id="341663"/>
    <lineage>
        <taxon>Eukaryota</taxon>
        <taxon>Fungi</taxon>
        <taxon>Dikarya</taxon>
        <taxon>Ascomycota</taxon>
        <taxon>Pezizomycotina</taxon>
        <taxon>Eurotiomycetes</taxon>
        <taxon>Eurotiomycetidae</taxon>
        <taxon>Eurotiales</taxon>
        <taxon>Aspergillaceae</taxon>
        <taxon>Aspergillus</taxon>
        <taxon>Aspergillus subgen. Circumdati</taxon>
    </lineage>
</organism>
<evidence type="ECO:0000313" key="3">
    <source>
        <dbReference type="Proteomes" id="UP000007963"/>
    </source>
</evidence>
<name>Q0CS04_ASPTN</name>
<dbReference type="EMBL" id="CH476597">
    <property type="protein sequence ID" value="EAU36804.1"/>
    <property type="molecule type" value="Genomic_DNA"/>
</dbReference>
<proteinExistence type="predicted"/>
<feature type="transmembrane region" description="Helical" evidence="1">
    <location>
        <begin position="151"/>
        <end position="173"/>
    </location>
</feature>
<gene>
    <name evidence="2" type="ORF">ATEG_03530</name>
</gene>
<evidence type="ECO:0000313" key="2">
    <source>
        <dbReference type="EMBL" id="EAU36804.1"/>
    </source>
</evidence>
<keyword evidence="1" id="KW-0812">Transmembrane</keyword>
<sequence length="195" mass="21420">MAFVAFYFLVFLGLTWNVFRRKRDSPVGWVPLALSIVFMFIGVTVFLVIQPVYECGAMSNMDYNSSSIAIDWLLGAASLFLVATLMVPICKIVTQGSKIVGILGGIYVTFLAVLWTASLAISTKLAVDGSSDYYYGFRSDSLRIALNGLRIALGVFMVIGVLLAGLVMIVQIIRKSHLRKGVSLANLHPAMMHRF</sequence>
<accession>Q0CS04</accession>